<evidence type="ECO:0000256" key="1">
    <source>
        <dbReference type="ARBA" id="ARBA00001938"/>
    </source>
</evidence>
<dbReference type="RefSeq" id="WP_098039109.1">
    <property type="nucleotide sequence ID" value="NZ_CWGJ01000026.1"/>
</dbReference>
<evidence type="ECO:0000256" key="3">
    <source>
        <dbReference type="ARBA" id="ARBA00005145"/>
    </source>
</evidence>
<dbReference type="UniPathway" id="UPA00868">
    <property type="reaction ID" value="UER00840"/>
</dbReference>
<comment type="pathway">
    <text evidence="3">Amino-acid degradation; L-lysine degradation via saccharopine pathway; glutaryl-CoA from L-lysine: step 6/6.</text>
</comment>
<evidence type="ECO:0000256" key="2">
    <source>
        <dbReference type="ARBA" id="ARBA00004052"/>
    </source>
</evidence>
<evidence type="ECO:0000256" key="9">
    <source>
        <dbReference type="ARBA" id="ARBA00052761"/>
    </source>
</evidence>
<evidence type="ECO:0000259" key="12">
    <source>
        <dbReference type="PROSITE" id="PS50968"/>
    </source>
</evidence>
<dbReference type="SUPFAM" id="SSF52777">
    <property type="entry name" value="CoA-dependent acyltransferases"/>
    <property type="match status" value="1"/>
</dbReference>
<dbReference type="Gene3D" id="3.30.559.10">
    <property type="entry name" value="Chloramphenicol acetyltransferase-like domain"/>
    <property type="match status" value="1"/>
</dbReference>
<keyword evidence="14" id="KW-1185">Reference proteome</keyword>
<dbReference type="PANTHER" id="PTHR43416">
    <property type="entry name" value="DIHYDROLIPOYLLYSINE-RESIDUE SUCCINYLTRANSFERASE COMPONENT OF 2-OXOGLUTARATE DEHYDROGENASE COMPLEX, MITOCHONDRIAL-RELATED"/>
    <property type="match status" value="1"/>
</dbReference>
<dbReference type="SUPFAM" id="SSF51230">
    <property type="entry name" value="Single hybrid motif"/>
    <property type="match status" value="1"/>
</dbReference>
<dbReference type="InterPro" id="IPR006255">
    <property type="entry name" value="SucB"/>
</dbReference>
<organism evidence="13 14">
    <name type="scientific">Estrella lausannensis</name>
    <dbReference type="NCBI Taxonomy" id="483423"/>
    <lineage>
        <taxon>Bacteria</taxon>
        <taxon>Pseudomonadati</taxon>
        <taxon>Chlamydiota</taxon>
        <taxon>Chlamydiia</taxon>
        <taxon>Parachlamydiales</taxon>
        <taxon>Candidatus Criblamydiaceae</taxon>
        <taxon>Estrella</taxon>
    </lineage>
</organism>
<evidence type="ECO:0000256" key="7">
    <source>
        <dbReference type="ARBA" id="ARBA00022823"/>
    </source>
</evidence>
<evidence type="ECO:0000256" key="8">
    <source>
        <dbReference type="ARBA" id="ARBA00023315"/>
    </source>
</evidence>
<dbReference type="InterPro" id="IPR003016">
    <property type="entry name" value="2-oxoA_DH_lipoyl-BS"/>
</dbReference>
<evidence type="ECO:0000256" key="11">
    <source>
        <dbReference type="SAM" id="MobiDB-lite"/>
    </source>
</evidence>
<dbReference type="NCBIfam" id="NF004309">
    <property type="entry name" value="PRK05704.1"/>
    <property type="match status" value="1"/>
</dbReference>
<feature type="compositionally biased region" description="Basic and acidic residues" evidence="11">
    <location>
        <begin position="104"/>
        <end position="115"/>
    </location>
</feature>
<dbReference type="AlphaFoldDB" id="A0A0H5DSG9"/>
<proteinExistence type="inferred from homology"/>
<feature type="region of interest" description="Disordered" evidence="11">
    <location>
        <begin position="77"/>
        <end position="115"/>
    </location>
</feature>
<keyword evidence="8 13" id="KW-0012">Acyltransferase</keyword>
<keyword evidence="7" id="KW-0450">Lipoyl</keyword>
<reference evidence="14" key="1">
    <citation type="submission" date="2015-06" db="EMBL/GenBank/DDBJ databases">
        <authorList>
            <person name="Bertelli C."/>
        </authorList>
    </citation>
    <scope>NUCLEOTIDE SEQUENCE [LARGE SCALE GENOMIC DNA]</scope>
    <source>
        <strain evidence="14">CRIB-30</strain>
    </source>
</reference>
<dbReference type="GO" id="GO:0006099">
    <property type="term" value="P:tricarboxylic acid cycle"/>
    <property type="evidence" value="ECO:0007669"/>
    <property type="project" value="UniProtKB-UniRule"/>
</dbReference>
<comment type="similarity">
    <text evidence="4">Belongs to the 2-oxoacid dehydrogenase family.</text>
</comment>
<comment type="cofactor">
    <cofactor evidence="1">
        <name>(R)-lipoate</name>
        <dbReference type="ChEBI" id="CHEBI:83088"/>
    </cofactor>
</comment>
<dbReference type="InterPro" id="IPR050537">
    <property type="entry name" value="2-oxoacid_dehydrogenase"/>
</dbReference>
<feature type="region of interest" description="Disordered" evidence="11">
    <location>
        <begin position="134"/>
        <end position="155"/>
    </location>
</feature>
<evidence type="ECO:0000256" key="5">
    <source>
        <dbReference type="ARBA" id="ARBA00022532"/>
    </source>
</evidence>
<dbReference type="EMBL" id="CWGJ01000026">
    <property type="protein sequence ID" value="CRX39243.1"/>
    <property type="molecule type" value="Genomic_DNA"/>
</dbReference>
<dbReference type="GO" id="GO:0045252">
    <property type="term" value="C:oxoglutarate dehydrogenase complex"/>
    <property type="evidence" value="ECO:0007669"/>
    <property type="project" value="UniProtKB-UniRule"/>
</dbReference>
<evidence type="ECO:0000313" key="13">
    <source>
        <dbReference type="EMBL" id="CRX39243.1"/>
    </source>
</evidence>
<dbReference type="CDD" id="cd06849">
    <property type="entry name" value="lipoyl_domain"/>
    <property type="match status" value="1"/>
</dbReference>
<comment type="catalytic activity">
    <reaction evidence="9">
        <text>N(6)-[(R)-dihydrolipoyl]-L-lysyl-[protein] + succinyl-CoA = N(6)-[(R)-S(8)-succinyldihydrolipoyl]-L-lysyl-[protein] + CoA</text>
        <dbReference type="Rhea" id="RHEA:15213"/>
        <dbReference type="Rhea" id="RHEA-COMP:10475"/>
        <dbReference type="Rhea" id="RHEA-COMP:20092"/>
        <dbReference type="ChEBI" id="CHEBI:57287"/>
        <dbReference type="ChEBI" id="CHEBI:57292"/>
        <dbReference type="ChEBI" id="CHEBI:83100"/>
        <dbReference type="ChEBI" id="CHEBI:83120"/>
        <dbReference type="EC" id="2.3.1.61"/>
    </reaction>
</comment>
<dbReference type="PROSITE" id="PS50968">
    <property type="entry name" value="BIOTINYL_LIPOYL"/>
    <property type="match status" value="1"/>
</dbReference>
<dbReference type="InterPro" id="IPR023213">
    <property type="entry name" value="CAT-like_dom_sf"/>
</dbReference>
<keyword evidence="5" id="KW-0816">Tricarboxylic acid cycle</keyword>
<dbReference type="OrthoDB" id="9805770at2"/>
<accession>A0A0H5DSG9</accession>
<dbReference type="Gene3D" id="2.40.50.100">
    <property type="match status" value="1"/>
</dbReference>
<dbReference type="FunFam" id="3.30.559.10:FF:000007">
    <property type="entry name" value="Dihydrolipoamide acetyltransferase component of pyruvate dehydrogenase complex"/>
    <property type="match status" value="1"/>
</dbReference>
<gene>
    <name evidence="13" type="primary">sucB</name>
    <name evidence="13" type="ORF">ELAC_1918</name>
</gene>
<dbReference type="InterPro" id="IPR011053">
    <property type="entry name" value="Single_hybrid_motif"/>
</dbReference>
<feature type="compositionally biased region" description="Basic and acidic residues" evidence="11">
    <location>
        <begin position="79"/>
        <end position="93"/>
    </location>
</feature>
<evidence type="ECO:0000313" key="14">
    <source>
        <dbReference type="Proteomes" id="UP000220251"/>
    </source>
</evidence>
<sequence>MKIEIKIPAMGESISQAVIGEIFKKTGTIVAQDEEILELETDKVNQPLYAPKSGEITLTVKTGDTVSIGTVIGTVDTSKAAKEPPKEEAKEKAPPQAEITPPAPKEEKVPEKKEPVPQYDAPLRHFKEDFLQETAKSAPPQPQKAPAPTEKVTRKPMSKIRRVIAKRLLEVKQETAMLTTFNEVDMTAVSQIREKHKDAFLKKTGVKLGFMSFFAKAAAKALRAFPEVNASIDGTDILYRNTIDISIAVSTEKGLIVPVVRNVDQLSFAEVEQAIALLAKKARDSTLTIEDLQGGGFTITNGGVFGSLLSTPILNPPQSAILGMHTIQKRPVVIDDAIVIRPMMYLALSYDHRLIDGKEAVSFLVAIKAALEDPSLLLIDL</sequence>
<dbReference type="NCBIfam" id="TIGR01347">
    <property type="entry name" value="sucB"/>
    <property type="match status" value="1"/>
</dbReference>
<name>A0A0H5DSG9_9BACT</name>
<protein>
    <recommendedName>
        <fullName evidence="10">Dihydrolipoyllysine-residue succinyltransferase</fullName>
        <ecNumber evidence="10">2.3.1.61</ecNumber>
    </recommendedName>
</protein>
<feature type="domain" description="Lipoyl-binding" evidence="12">
    <location>
        <begin position="2"/>
        <end position="76"/>
    </location>
</feature>
<dbReference type="InterPro" id="IPR000089">
    <property type="entry name" value="Biotin_lipoyl"/>
</dbReference>
<dbReference type="GO" id="GO:0005829">
    <property type="term" value="C:cytosol"/>
    <property type="evidence" value="ECO:0007669"/>
    <property type="project" value="TreeGrafter"/>
</dbReference>
<dbReference type="Pfam" id="PF00198">
    <property type="entry name" value="2-oxoacid_dh"/>
    <property type="match status" value="1"/>
</dbReference>
<comment type="function">
    <text evidence="2">E2 component of the 2-oxoglutarate dehydrogenase (OGDH) complex which catalyzes the second step in the conversion of 2-oxoglutarate to succinyl-CoA and CO(2).</text>
</comment>
<evidence type="ECO:0000256" key="4">
    <source>
        <dbReference type="ARBA" id="ARBA00007317"/>
    </source>
</evidence>
<dbReference type="EC" id="2.3.1.61" evidence="10"/>
<dbReference type="GO" id="GO:0004149">
    <property type="term" value="F:dihydrolipoyllysine-residue succinyltransferase activity"/>
    <property type="evidence" value="ECO:0007669"/>
    <property type="project" value="UniProtKB-UniRule"/>
</dbReference>
<evidence type="ECO:0000256" key="6">
    <source>
        <dbReference type="ARBA" id="ARBA00022679"/>
    </source>
</evidence>
<dbReference type="GO" id="GO:0033512">
    <property type="term" value="P:L-lysine catabolic process to acetyl-CoA via saccharopine"/>
    <property type="evidence" value="ECO:0007669"/>
    <property type="project" value="UniProtKB-UniPathway"/>
</dbReference>
<evidence type="ECO:0000256" key="10">
    <source>
        <dbReference type="NCBIfam" id="TIGR01347"/>
    </source>
</evidence>
<dbReference type="PROSITE" id="PS00189">
    <property type="entry name" value="LIPOYL"/>
    <property type="match status" value="1"/>
</dbReference>
<dbReference type="Proteomes" id="UP000220251">
    <property type="component" value="Unassembled WGS sequence"/>
</dbReference>
<keyword evidence="6 13" id="KW-0808">Transferase</keyword>
<dbReference type="PANTHER" id="PTHR43416:SF5">
    <property type="entry name" value="DIHYDROLIPOYLLYSINE-RESIDUE SUCCINYLTRANSFERASE COMPONENT OF 2-OXOGLUTARATE DEHYDROGENASE COMPLEX, MITOCHONDRIAL"/>
    <property type="match status" value="1"/>
</dbReference>
<dbReference type="InterPro" id="IPR001078">
    <property type="entry name" value="2-oxoacid_DH_actylTfrase"/>
</dbReference>
<dbReference type="Pfam" id="PF00364">
    <property type="entry name" value="Biotin_lipoyl"/>
    <property type="match status" value="1"/>
</dbReference>